<organism evidence="4 5">
    <name type="scientific">Adiantum capillus-veneris</name>
    <name type="common">Maidenhair fern</name>
    <dbReference type="NCBI Taxonomy" id="13818"/>
    <lineage>
        <taxon>Eukaryota</taxon>
        <taxon>Viridiplantae</taxon>
        <taxon>Streptophyta</taxon>
        <taxon>Embryophyta</taxon>
        <taxon>Tracheophyta</taxon>
        <taxon>Polypodiopsida</taxon>
        <taxon>Polypodiidae</taxon>
        <taxon>Polypodiales</taxon>
        <taxon>Pteridineae</taxon>
        <taxon>Pteridaceae</taxon>
        <taxon>Vittarioideae</taxon>
        <taxon>Adiantum</taxon>
    </lineage>
</organism>
<reference evidence="4" key="1">
    <citation type="submission" date="2021-01" db="EMBL/GenBank/DDBJ databases">
        <title>Adiantum capillus-veneris genome.</title>
        <authorList>
            <person name="Fang Y."/>
            <person name="Liao Q."/>
        </authorList>
    </citation>
    <scope>NUCLEOTIDE SEQUENCE</scope>
    <source>
        <strain evidence="4">H3</strain>
        <tissue evidence="4">Leaf</tissue>
    </source>
</reference>
<protein>
    <recommendedName>
        <fullName evidence="3">Remorin C-terminal domain-containing protein</fullName>
    </recommendedName>
</protein>
<feature type="domain" description="Remorin C-terminal" evidence="3">
    <location>
        <begin position="78"/>
        <end position="179"/>
    </location>
</feature>
<dbReference type="PANTHER" id="PTHR31775:SF5">
    <property type="entry name" value="REMORIN 1.4"/>
    <property type="match status" value="1"/>
</dbReference>
<feature type="compositionally biased region" description="Low complexity" evidence="2">
    <location>
        <begin position="41"/>
        <end position="56"/>
    </location>
</feature>
<evidence type="ECO:0000313" key="4">
    <source>
        <dbReference type="EMBL" id="KAI5077735.1"/>
    </source>
</evidence>
<gene>
    <name evidence="4" type="ORF">GOP47_0007559</name>
</gene>
<feature type="region of interest" description="Disordered" evidence="2">
    <location>
        <begin position="1"/>
        <end position="76"/>
    </location>
</feature>
<dbReference type="EMBL" id="JABFUD020000007">
    <property type="protein sequence ID" value="KAI5077735.1"/>
    <property type="molecule type" value="Genomic_DNA"/>
</dbReference>
<sequence length="186" mass="20400">MAAAVEEEQTLPPAPAPLAEEPTYKTLTPSAEETQPHSETTEATSASSSSGLAAGERLGKSTDRDEALAKLNQDRTVSHIRAWEEMEKAKAANKYNKTIAKINGWENAEKAAAEASLKKKEEALEKKRAAFVEKMKNKIAAVHRSAEEQRAMAEATRGEEFVKVEELAAKYRAHGKAPKTFLCFRT</sequence>
<dbReference type="OrthoDB" id="684343at2759"/>
<evidence type="ECO:0000256" key="2">
    <source>
        <dbReference type="SAM" id="MobiDB-lite"/>
    </source>
</evidence>
<dbReference type="InterPro" id="IPR005516">
    <property type="entry name" value="Remorin_C"/>
</dbReference>
<dbReference type="AlphaFoldDB" id="A0A9D4V1I1"/>
<keyword evidence="5" id="KW-1185">Reference proteome</keyword>
<dbReference type="Proteomes" id="UP000886520">
    <property type="component" value="Chromosome 7"/>
</dbReference>
<comment type="similarity">
    <text evidence="1">Belongs to the remorin family.</text>
</comment>
<comment type="caution">
    <text evidence="4">The sequence shown here is derived from an EMBL/GenBank/DDBJ whole genome shotgun (WGS) entry which is preliminary data.</text>
</comment>
<dbReference type="PANTHER" id="PTHR31775">
    <property type="entry name" value="OS02G0117200 PROTEIN"/>
    <property type="match status" value="1"/>
</dbReference>
<evidence type="ECO:0000313" key="5">
    <source>
        <dbReference type="Proteomes" id="UP000886520"/>
    </source>
</evidence>
<evidence type="ECO:0000256" key="1">
    <source>
        <dbReference type="ARBA" id="ARBA00005711"/>
    </source>
</evidence>
<name>A0A9D4V1I1_ADICA</name>
<dbReference type="Pfam" id="PF03763">
    <property type="entry name" value="Remorin_C"/>
    <property type="match status" value="1"/>
</dbReference>
<evidence type="ECO:0000259" key="3">
    <source>
        <dbReference type="Pfam" id="PF03763"/>
    </source>
</evidence>
<feature type="compositionally biased region" description="Basic and acidic residues" evidence="2">
    <location>
        <begin position="57"/>
        <end position="76"/>
    </location>
</feature>
<proteinExistence type="inferred from homology"/>
<accession>A0A9D4V1I1</accession>